<dbReference type="GO" id="GO:0008081">
    <property type="term" value="F:phosphoric diester hydrolase activity"/>
    <property type="evidence" value="ECO:0007669"/>
    <property type="project" value="InterPro"/>
</dbReference>
<proteinExistence type="predicted"/>
<organism evidence="3 4">
    <name type="scientific">Solimonas fluminis</name>
    <dbReference type="NCBI Taxonomy" id="2086571"/>
    <lineage>
        <taxon>Bacteria</taxon>
        <taxon>Pseudomonadati</taxon>
        <taxon>Pseudomonadota</taxon>
        <taxon>Gammaproteobacteria</taxon>
        <taxon>Nevskiales</taxon>
        <taxon>Nevskiaceae</taxon>
        <taxon>Solimonas</taxon>
    </lineage>
</organism>
<dbReference type="InterPro" id="IPR051236">
    <property type="entry name" value="HAT_RTT109-like"/>
</dbReference>
<evidence type="ECO:0000313" key="4">
    <source>
        <dbReference type="Proteomes" id="UP000238220"/>
    </source>
</evidence>
<reference evidence="3 4" key="1">
    <citation type="submission" date="2018-02" db="EMBL/GenBank/DDBJ databases">
        <title>Genome sequencing of Solimonas sp. HR-BB.</title>
        <authorList>
            <person name="Lee Y."/>
            <person name="Jeon C.O."/>
        </authorList>
    </citation>
    <scope>NUCLEOTIDE SEQUENCE [LARGE SCALE GENOMIC DNA]</scope>
    <source>
        <strain evidence="3 4">HR-BB</strain>
    </source>
</reference>
<dbReference type="PROSITE" id="PS51257">
    <property type="entry name" value="PROKAR_LIPOPROTEIN"/>
    <property type="match status" value="1"/>
</dbReference>
<accession>A0A2S5TJ86</accession>
<dbReference type="SUPFAM" id="SSF51695">
    <property type="entry name" value="PLC-like phosphodiesterases"/>
    <property type="match status" value="1"/>
</dbReference>
<keyword evidence="2" id="KW-0732">Signal</keyword>
<dbReference type="GO" id="GO:0006629">
    <property type="term" value="P:lipid metabolic process"/>
    <property type="evidence" value="ECO:0007669"/>
    <property type="project" value="InterPro"/>
</dbReference>
<dbReference type="PANTHER" id="PTHR31571">
    <property type="entry name" value="ALTERED INHERITANCE OF MITOCHONDRIA PROTEIN 6"/>
    <property type="match status" value="1"/>
</dbReference>
<dbReference type="Proteomes" id="UP000238220">
    <property type="component" value="Unassembled WGS sequence"/>
</dbReference>
<protein>
    <recommendedName>
        <fullName evidence="1">Altered inheritance of mitochondria protein 6</fullName>
    </recommendedName>
</protein>
<keyword evidence="4" id="KW-1185">Reference proteome</keyword>
<dbReference type="PANTHER" id="PTHR31571:SF1">
    <property type="entry name" value="ALTERED INHERITANCE OF MITOCHONDRIA PROTEIN 6"/>
    <property type="match status" value="1"/>
</dbReference>
<dbReference type="InterPro" id="IPR039559">
    <property type="entry name" value="AIM6_PI-PLC-like_dom"/>
</dbReference>
<feature type="signal peptide" evidence="2">
    <location>
        <begin position="1"/>
        <end position="18"/>
    </location>
</feature>
<comment type="caution">
    <text evidence="3">The sequence shown here is derived from an EMBL/GenBank/DDBJ whole genome shotgun (WGS) entry which is preliminary data.</text>
</comment>
<gene>
    <name evidence="3" type="ORF">C3942_05110</name>
</gene>
<feature type="chain" id="PRO_5015509996" description="Altered inheritance of mitochondria protein 6" evidence="2">
    <location>
        <begin position="19"/>
        <end position="285"/>
    </location>
</feature>
<dbReference type="CDD" id="cd08577">
    <property type="entry name" value="PI-PLCc_GDPD_SF_unchar3"/>
    <property type="match status" value="1"/>
</dbReference>
<dbReference type="EMBL" id="PSNW01000002">
    <property type="protein sequence ID" value="PPE75056.1"/>
    <property type="molecule type" value="Genomic_DNA"/>
</dbReference>
<evidence type="ECO:0000256" key="1">
    <source>
        <dbReference type="ARBA" id="ARBA00014286"/>
    </source>
</evidence>
<dbReference type="InterPro" id="IPR017946">
    <property type="entry name" value="PLC-like_Pdiesterase_TIM-brl"/>
</dbReference>
<evidence type="ECO:0000313" key="3">
    <source>
        <dbReference type="EMBL" id="PPE75056.1"/>
    </source>
</evidence>
<dbReference type="AlphaFoldDB" id="A0A2S5TJ86"/>
<sequence length="285" mass="30871">MIPIMIRKFSLPALLLLAACSSSEPLDPVPAPGGTAAAMRQHAHAHNDYLHERPLLDALERGFGSVEADVFRTLAGDLAVAHSLAEIRPGRTLRALYLDPLEDYAATHGGVIHDEGRLQLLVDLKTAGPASWAELERQLAEYGDLFTRHDAAGLHAGAVDVVVSGNGPRAEMETAATRRSGYDGRLADLDDPAPASFMPLISANWATEFGWDGNGDFPEAQRAKLADAVRRTHAAGRRLRLWGTPDAAGEARDRLWCTLLASGVDWINTDDLDGLHDFFERAPCR</sequence>
<name>A0A2S5TJ86_9GAMM</name>
<evidence type="ECO:0000256" key="2">
    <source>
        <dbReference type="SAM" id="SignalP"/>
    </source>
</evidence>